<feature type="transmembrane region" description="Helical" evidence="6">
    <location>
        <begin position="171"/>
        <end position="194"/>
    </location>
</feature>
<name>A0A9X1SK11_9GAMM</name>
<feature type="transmembrane region" description="Helical" evidence="6">
    <location>
        <begin position="145"/>
        <end position="165"/>
    </location>
</feature>
<dbReference type="Pfam" id="PF01943">
    <property type="entry name" value="Polysacc_synt"/>
    <property type="match status" value="1"/>
</dbReference>
<protein>
    <submittedName>
        <fullName evidence="7">Flippase</fullName>
    </submittedName>
</protein>
<comment type="subcellular location">
    <subcellularLocation>
        <location evidence="1">Cell membrane</location>
        <topology evidence="1">Multi-pass membrane protein</topology>
    </subcellularLocation>
</comment>
<dbReference type="GO" id="GO:0005886">
    <property type="term" value="C:plasma membrane"/>
    <property type="evidence" value="ECO:0007669"/>
    <property type="project" value="UniProtKB-SubCell"/>
</dbReference>
<keyword evidence="8" id="KW-1185">Reference proteome</keyword>
<dbReference type="AlphaFoldDB" id="A0A9X1SK11"/>
<dbReference type="CDD" id="cd13128">
    <property type="entry name" value="MATE_Wzx_like"/>
    <property type="match status" value="1"/>
</dbReference>
<evidence type="ECO:0000256" key="4">
    <source>
        <dbReference type="ARBA" id="ARBA00022989"/>
    </source>
</evidence>
<sequence length="415" mass="47459">MKINTVLNRNILYLSLVQGSAYILPLLTFPYLVRVLGPDGFGVLGFCQASIQYLVLLTDYGFNWTATQQVAKYRDDKEKLSSIFWAVLWSKFFLALLSFSILIVMCLYVDKYKEIWFVLLSFSPMVWGNVIYPIWFFQGMERMKWITLCSIFSRCMLIPLVFIFVNNISDLWVAALIQGSVNFIAGVIGLYLVFKNDWVKPIEFKSQNIISCLRNGWHVFISTSAISLYTTSTTVILGFLVNPAAVGYFNAANTIRSAVQGLLNPISQALYPRINNLIEKDYSKALELIRRSLRYIACISMFFSCLLFLFAPVIIEYSVGEAYHSSVSILRWMSFLPFIISLSNIFGVQTMLSHNYKKQFSTILITCGICSLFIVFPLVLLFYANGAAISILMTESCVTLLMYLFLRKKKIFLFK</sequence>
<dbReference type="PANTHER" id="PTHR30250">
    <property type="entry name" value="PST FAMILY PREDICTED COLANIC ACID TRANSPORTER"/>
    <property type="match status" value="1"/>
</dbReference>
<reference evidence="7" key="1">
    <citation type="submission" date="2021-11" db="EMBL/GenBank/DDBJ databases">
        <title>Jinshanibacter sp. isolated from one year old Eriocheir sinensis.</title>
        <authorList>
            <person name="Li J.-Y."/>
            <person name="He W."/>
            <person name="Gao T.-H."/>
        </authorList>
    </citation>
    <scope>NUCLEOTIDE SEQUENCE</scope>
    <source>
        <strain evidence="7">LJY008</strain>
    </source>
</reference>
<evidence type="ECO:0000256" key="1">
    <source>
        <dbReference type="ARBA" id="ARBA00004651"/>
    </source>
</evidence>
<dbReference type="PANTHER" id="PTHR30250:SF11">
    <property type="entry name" value="O-ANTIGEN TRANSPORTER-RELATED"/>
    <property type="match status" value="1"/>
</dbReference>
<evidence type="ECO:0000256" key="2">
    <source>
        <dbReference type="ARBA" id="ARBA00022475"/>
    </source>
</evidence>
<dbReference type="InterPro" id="IPR002797">
    <property type="entry name" value="Polysacc_synth"/>
</dbReference>
<gene>
    <name evidence="7" type="ORF">LPW36_01775</name>
</gene>
<keyword evidence="4 6" id="KW-1133">Transmembrane helix</keyword>
<dbReference type="InterPro" id="IPR050833">
    <property type="entry name" value="Poly_Biosynth_Transport"/>
</dbReference>
<evidence type="ECO:0000256" key="3">
    <source>
        <dbReference type="ARBA" id="ARBA00022692"/>
    </source>
</evidence>
<feature type="transmembrane region" description="Helical" evidence="6">
    <location>
        <begin position="329"/>
        <end position="348"/>
    </location>
</feature>
<evidence type="ECO:0000313" key="8">
    <source>
        <dbReference type="Proteomes" id="UP001139171"/>
    </source>
</evidence>
<evidence type="ECO:0000313" key="7">
    <source>
        <dbReference type="EMBL" id="MCD1124774.1"/>
    </source>
</evidence>
<feature type="transmembrane region" description="Helical" evidence="6">
    <location>
        <begin position="293"/>
        <end position="317"/>
    </location>
</feature>
<proteinExistence type="predicted"/>
<feature type="transmembrane region" description="Helical" evidence="6">
    <location>
        <begin position="83"/>
        <end position="109"/>
    </location>
</feature>
<evidence type="ECO:0000256" key="5">
    <source>
        <dbReference type="ARBA" id="ARBA00023136"/>
    </source>
</evidence>
<feature type="transmembrane region" description="Helical" evidence="6">
    <location>
        <begin position="43"/>
        <end position="62"/>
    </location>
</feature>
<dbReference type="EMBL" id="JAJNAG010000002">
    <property type="protein sequence ID" value="MCD1124774.1"/>
    <property type="molecule type" value="Genomic_DNA"/>
</dbReference>
<feature type="transmembrane region" description="Helical" evidence="6">
    <location>
        <begin position="12"/>
        <end position="31"/>
    </location>
</feature>
<comment type="caution">
    <text evidence="7">The sequence shown here is derived from an EMBL/GenBank/DDBJ whole genome shotgun (WGS) entry which is preliminary data.</text>
</comment>
<feature type="transmembrane region" description="Helical" evidence="6">
    <location>
        <begin position="360"/>
        <end position="381"/>
    </location>
</feature>
<accession>A0A9X1SK11</accession>
<feature type="transmembrane region" description="Helical" evidence="6">
    <location>
        <begin position="387"/>
        <end position="406"/>
    </location>
</feature>
<dbReference type="Proteomes" id="UP001139171">
    <property type="component" value="Unassembled WGS sequence"/>
</dbReference>
<organism evidence="7 8">
    <name type="scientific">Limnobaculum eriocheiris</name>
    <dbReference type="NCBI Taxonomy" id="2897391"/>
    <lineage>
        <taxon>Bacteria</taxon>
        <taxon>Pseudomonadati</taxon>
        <taxon>Pseudomonadota</taxon>
        <taxon>Gammaproteobacteria</taxon>
        <taxon>Enterobacterales</taxon>
        <taxon>Budviciaceae</taxon>
        <taxon>Limnobaculum</taxon>
    </lineage>
</organism>
<keyword evidence="3 6" id="KW-0812">Transmembrane</keyword>
<evidence type="ECO:0000256" key="6">
    <source>
        <dbReference type="SAM" id="Phobius"/>
    </source>
</evidence>
<keyword evidence="2" id="KW-1003">Cell membrane</keyword>
<keyword evidence="5 6" id="KW-0472">Membrane</keyword>
<feature type="transmembrane region" description="Helical" evidence="6">
    <location>
        <begin position="115"/>
        <end position="138"/>
    </location>
</feature>
<dbReference type="RefSeq" id="WP_230607785.1">
    <property type="nucleotide sequence ID" value="NZ_JAJNAG010000002.1"/>
</dbReference>